<protein>
    <submittedName>
        <fullName evidence="4">NAD-dependent epimerase/dehydratase family protein</fullName>
    </submittedName>
</protein>
<dbReference type="PANTHER" id="PTHR48079:SF6">
    <property type="entry name" value="NAD(P)-BINDING DOMAIN-CONTAINING PROTEIN-RELATED"/>
    <property type="match status" value="1"/>
</dbReference>
<evidence type="ECO:0000313" key="4">
    <source>
        <dbReference type="EMBL" id="USQ77142.1"/>
    </source>
</evidence>
<sequence>MSSQSGAVRSRRSRASRRVALTRASSPLGSALAGELIAAGHSVVGIDSRSAPGGPGAADLEWRLTELTTPQVAEALRDVDAVVHLAHGVNLVDELTEEPGARRARLIREVQTLTVAGAAAGVRHLVVVTSAMIYGARPDNPVPLPEDSPLRSSDTEGMIADLVEIEELLERARLVHPNVTVTAVRPAPLVGPRMDSIITRHFEAPRLLRLKGTEPRWQFCHVQDLGSALDVVLRERLAPGVTVGAPGSLTQDEVEQISGLRPVTVAAAAAHGAADRLHRLGVLPLPATDLAYVSNPWVVDPQLLLEHGWRPAYDNQRALLAMLEQVRGHRALMAHRLERKDAVIGAAGAASAAVAVVATAALLRRRRTRG</sequence>
<accession>A0ABY4YLV2</accession>
<keyword evidence="2" id="KW-1133">Transmembrane helix</keyword>
<proteinExistence type="predicted"/>
<name>A0ABY4YLV2_9MICO</name>
<evidence type="ECO:0000313" key="5">
    <source>
        <dbReference type="Proteomes" id="UP001056535"/>
    </source>
</evidence>
<dbReference type="RefSeq" id="WP_252621959.1">
    <property type="nucleotide sequence ID" value="NZ_CP099490.1"/>
</dbReference>
<keyword evidence="5" id="KW-1185">Reference proteome</keyword>
<organism evidence="4 5">
    <name type="scientific">Ornithinimicrobium cryptoxanthini</name>
    <dbReference type="NCBI Taxonomy" id="2934161"/>
    <lineage>
        <taxon>Bacteria</taxon>
        <taxon>Bacillati</taxon>
        <taxon>Actinomycetota</taxon>
        <taxon>Actinomycetes</taxon>
        <taxon>Micrococcales</taxon>
        <taxon>Ornithinimicrobiaceae</taxon>
        <taxon>Ornithinimicrobium</taxon>
    </lineage>
</organism>
<dbReference type="Proteomes" id="UP001056535">
    <property type="component" value="Chromosome"/>
</dbReference>
<evidence type="ECO:0000256" key="1">
    <source>
        <dbReference type="SAM" id="MobiDB-lite"/>
    </source>
</evidence>
<feature type="region of interest" description="Disordered" evidence="1">
    <location>
        <begin position="1"/>
        <end position="20"/>
    </location>
</feature>
<dbReference type="EMBL" id="CP099490">
    <property type="protein sequence ID" value="USQ77142.1"/>
    <property type="molecule type" value="Genomic_DNA"/>
</dbReference>
<gene>
    <name evidence="4" type="ORF">NF557_04285</name>
</gene>
<feature type="domain" description="NAD-dependent epimerase/dehydratase" evidence="3">
    <location>
        <begin position="28"/>
        <end position="235"/>
    </location>
</feature>
<dbReference type="InterPro" id="IPR001509">
    <property type="entry name" value="Epimerase_deHydtase"/>
</dbReference>
<dbReference type="Gene3D" id="3.40.50.720">
    <property type="entry name" value="NAD(P)-binding Rossmann-like Domain"/>
    <property type="match status" value="1"/>
</dbReference>
<feature type="transmembrane region" description="Helical" evidence="2">
    <location>
        <begin position="342"/>
        <end position="363"/>
    </location>
</feature>
<evidence type="ECO:0000256" key="2">
    <source>
        <dbReference type="SAM" id="Phobius"/>
    </source>
</evidence>
<dbReference type="InterPro" id="IPR036291">
    <property type="entry name" value="NAD(P)-bd_dom_sf"/>
</dbReference>
<keyword evidence="2" id="KW-0812">Transmembrane</keyword>
<reference evidence="4" key="1">
    <citation type="submission" date="2022-06" db="EMBL/GenBank/DDBJ databases">
        <title>Ornithinimicrobium JY.X270.</title>
        <authorList>
            <person name="Huang Y."/>
        </authorList>
    </citation>
    <scope>NUCLEOTIDE SEQUENCE</scope>
    <source>
        <strain evidence="4">JY.X270</strain>
    </source>
</reference>
<keyword evidence="2" id="KW-0472">Membrane</keyword>
<evidence type="ECO:0000259" key="3">
    <source>
        <dbReference type="Pfam" id="PF01370"/>
    </source>
</evidence>
<dbReference type="PANTHER" id="PTHR48079">
    <property type="entry name" value="PROTEIN YEEZ"/>
    <property type="match status" value="1"/>
</dbReference>
<dbReference type="SUPFAM" id="SSF51735">
    <property type="entry name" value="NAD(P)-binding Rossmann-fold domains"/>
    <property type="match status" value="1"/>
</dbReference>
<dbReference type="Pfam" id="PF01370">
    <property type="entry name" value="Epimerase"/>
    <property type="match status" value="1"/>
</dbReference>
<dbReference type="InterPro" id="IPR051783">
    <property type="entry name" value="NAD(P)-dependent_oxidoreduct"/>
</dbReference>